<protein>
    <recommendedName>
        <fullName evidence="3">DUF7730 domain-containing protein</fullName>
    </recommendedName>
</protein>
<dbReference type="PANTHER" id="PTHR38790">
    <property type="entry name" value="2EXR DOMAIN-CONTAINING PROTEIN-RELATED"/>
    <property type="match status" value="1"/>
</dbReference>
<feature type="transmembrane region" description="Helical" evidence="2">
    <location>
        <begin position="33"/>
        <end position="55"/>
    </location>
</feature>
<feature type="compositionally biased region" description="Basic and acidic residues" evidence="1">
    <location>
        <begin position="7"/>
        <end position="19"/>
    </location>
</feature>
<reference evidence="4 5" key="1">
    <citation type="submission" date="2016-03" db="EMBL/GenBank/DDBJ databases">
        <authorList>
            <person name="Ploux O."/>
        </authorList>
    </citation>
    <scope>NUCLEOTIDE SEQUENCE [LARGE SCALE GENOMIC DNA]</scope>
    <source>
        <strain evidence="4 5">UAMH 11012</strain>
    </source>
</reference>
<evidence type="ECO:0000313" key="4">
    <source>
        <dbReference type="EMBL" id="CZR67656.1"/>
    </source>
</evidence>
<dbReference type="Pfam" id="PF24864">
    <property type="entry name" value="DUF7730"/>
    <property type="match status" value="1"/>
</dbReference>
<gene>
    <name evidence="4" type="ORF">PAC_17555</name>
</gene>
<keyword evidence="2" id="KW-0472">Membrane</keyword>
<organism evidence="4 5">
    <name type="scientific">Phialocephala subalpina</name>
    <dbReference type="NCBI Taxonomy" id="576137"/>
    <lineage>
        <taxon>Eukaryota</taxon>
        <taxon>Fungi</taxon>
        <taxon>Dikarya</taxon>
        <taxon>Ascomycota</taxon>
        <taxon>Pezizomycotina</taxon>
        <taxon>Leotiomycetes</taxon>
        <taxon>Helotiales</taxon>
        <taxon>Mollisiaceae</taxon>
        <taxon>Phialocephala</taxon>
        <taxon>Phialocephala fortinii species complex</taxon>
    </lineage>
</organism>
<keyword evidence="5" id="KW-1185">Reference proteome</keyword>
<dbReference type="OrthoDB" id="4757095at2759"/>
<keyword evidence="2" id="KW-0812">Transmembrane</keyword>
<evidence type="ECO:0000313" key="5">
    <source>
        <dbReference type="Proteomes" id="UP000184330"/>
    </source>
</evidence>
<feature type="domain" description="DUF7730" evidence="3">
    <location>
        <begin position="102"/>
        <end position="314"/>
    </location>
</feature>
<accession>A0A1L7XRH6</accession>
<feature type="region of interest" description="Disordered" evidence="1">
    <location>
        <begin position="65"/>
        <end position="86"/>
    </location>
</feature>
<feature type="region of interest" description="Disordered" evidence="1">
    <location>
        <begin position="1"/>
        <end position="23"/>
    </location>
</feature>
<name>A0A1L7XRH6_9HELO</name>
<keyword evidence="2" id="KW-1133">Transmembrane helix</keyword>
<dbReference type="InterPro" id="IPR056632">
    <property type="entry name" value="DUF7730"/>
</dbReference>
<evidence type="ECO:0000256" key="2">
    <source>
        <dbReference type="SAM" id="Phobius"/>
    </source>
</evidence>
<dbReference type="Proteomes" id="UP000184330">
    <property type="component" value="Unassembled WGS sequence"/>
</dbReference>
<dbReference type="AlphaFoldDB" id="A0A1L7XRH6"/>
<evidence type="ECO:0000259" key="3">
    <source>
        <dbReference type="Pfam" id="PF24864"/>
    </source>
</evidence>
<dbReference type="EMBL" id="FJOG01000046">
    <property type="protein sequence ID" value="CZR67656.1"/>
    <property type="molecule type" value="Genomic_DNA"/>
</dbReference>
<sequence length="333" mass="39241">MTTMRWYNERRRRQDDPLKTRLSRAGSKAGENVIWISRCAATVLFFPLVVTYLAIETVLEERQEERDDGYRRAGPPPTFLKEPREKAGKKRNLAIQNKAPVMQSKSKLLMLPREIRDMIWKEVMGGKSIHWEIVDRKPSGRICRCEVHCYWLACMSWKIPNGHLEMNNMIGPLLSCKQMHLEAIGYLYELNRFWTRTTDVVRFLPRLLTAESLHRIRYLNFLYLVGDPPSLAHRVHRIDNPKKMEKRNQREHDYRRSWNGVWKTLSEVEGLVELKVQMIVSARRGTLDLWKVKDFEIVSSVTRPKRFVLILPDELVRLVKGRIHAENLEVEGL</sequence>
<evidence type="ECO:0000256" key="1">
    <source>
        <dbReference type="SAM" id="MobiDB-lite"/>
    </source>
</evidence>
<proteinExistence type="predicted"/>